<keyword evidence="10 16" id="KW-0804">Transcription</keyword>
<dbReference type="GO" id="GO:0005667">
    <property type="term" value="C:transcription regulator complex"/>
    <property type="evidence" value="ECO:0007669"/>
    <property type="project" value="TreeGrafter"/>
</dbReference>
<dbReference type="PROSITE" id="PS00031">
    <property type="entry name" value="NUCLEAR_REC_DBD_1"/>
    <property type="match status" value="1"/>
</dbReference>
<dbReference type="GO" id="GO:0008270">
    <property type="term" value="F:zinc ion binding"/>
    <property type="evidence" value="ECO:0007669"/>
    <property type="project" value="UniProtKB-KW"/>
</dbReference>
<dbReference type="Gene3D" id="1.10.565.10">
    <property type="entry name" value="Retinoid X Receptor"/>
    <property type="match status" value="1"/>
</dbReference>
<feature type="region of interest" description="Disordered" evidence="17">
    <location>
        <begin position="107"/>
        <end position="156"/>
    </location>
</feature>
<evidence type="ECO:0000256" key="14">
    <source>
        <dbReference type="ARBA" id="ARBA00071265"/>
    </source>
</evidence>
<keyword evidence="7 16" id="KW-0862">Zinc</keyword>
<dbReference type="SUPFAM" id="SSF48508">
    <property type="entry name" value="Nuclear receptor ligand-binding domain"/>
    <property type="match status" value="1"/>
</dbReference>
<keyword evidence="6 16" id="KW-0863">Zinc-finger</keyword>
<feature type="region of interest" description="Disordered" evidence="17">
    <location>
        <begin position="1"/>
        <end position="48"/>
    </location>
</feature>
<dbReference type="SUPFAM" id="SSF57716">
    <property type="entry name" value="Glucocorticoid receptor-like (DNA-binding domain)"/>
    <property type="match status" value="1"/>
</dbReference>
<evidence type="ECO:0000256" key="2">
    <source>
        <dbReference type="ARBA" id="ARBA00004496"/>
    </source>
</evidence>
<evidence type="ECO:0000256" key="15">
    <source>
        <dbReference type="ARBA" id="ARBA00075617"/>
    </source>
</evidence>
<dbReference type="Pfam" id="PF00105">
    <property type="entry name" value="zf-C4"/>
    <property type="match status" value="1"/>
</dbReference>
<keyword evidence="4" id="KW-0963">Cytoplasm</keyword>
<dbReference type="PANTHER" id="PTHR24085">
    <property type="entry name" value="NUCLEAR HORMONE RECEPTOR"/>
    <property type="match status" value="1"/>
</dbReference>
<dbReference type="SMART" id="SM00399">
    <property type="entry name" value="ZnF_C4"/>
    <property type="match status" value="1"/>
</dbReference>
<comment type="subunit">
    <text evidence="13">Forms a heterodimer with USP.</text>
</comment>
<dbReference type="InterPro" id="IPR001628">
    <property type="entry name" value="Znf_hrmn_rcpt"/>
</dbReference>
<evidence type="ECO:0000256" key="16">
    <source>
        <dbReference type="RuleBase" id="RU004334"/>
    </source>
</evidence>
<dbReference type="Pfam" id="PF00104">
    <property type="entry name" value="Hormone_recep"/>
    <property type="match status" value="1"/>
</dbReference>
<evidence type="ECO:0000256" key="3">
    <source>
        <dbReference type="ARBA" id="ARBA00019630"/>
    </source>
</evidence>
<dbReference type="CDD" id="cd06969">
    <property type="entry name" value="NR_DBD_NGFI-B"/>
    <property type="match status" value="1"/>
</dbReference>
<dbReference type="InterPro" id="IPR035500">
    <property type="entry name" value="NHR-like_dom_sf"/>
</dbReference>
<dbReference type="PRINTS" id="PR01287">
    <property type="entry name" value="NURRNUCRCPTR"/>
</dbReference>
<keyword evidence="9 16" id="KW-0238">DNA-binding</keyword>
<dbReference type="OrthoDB" id="5952118at2759"/>
<evidence type="ECO:0000256" key="5">
    <source>
        <dbReference type="ARBA" id="ARBA00022723"/>
    </source>
</evidence>
<dbReference type="PRINTS" id="PR00398">
    <property type="entry name" value="STRDHORMONER"/>
</dbReference>
<dbReference type="InterPro" id="IPR003070">
    <property type="entry name" value="NR4A1-3"/>
</dbReference>
<feature type="domain" description="Nuclear receptor" evidence="18">
    <location>
        <begin position="292"/>
        <end position="368"/>
    </location>
</feature>
<proteinExistence type="inferred from homology"/>
<dbReference type="PROSITE" id="PS51030">
    <property type="entry name" value="NUCLEAR_REC_DBD_2"/>
    <property type="match status" value="1"/>
</dbReference>
<dbReference type="EMBL" id="VIIS01000516">
    <property type="protein sequence ID" value="KAF0308023.1"/>
    <property type="molecule type" value="Genomic_DNA"/>
</dbReference>
<dbReference type="GO" id="GO:0005737">
    <property type="term" value="C:cytoplasm"/>
    <property type="evidence" value="ECO:0007669"/>
    <property type="project" value="UniProtKB-SubCell"/>
</dbReference>
<evidence type="ECO:0000259" key="19">
    <source>
        <dbReference type="PROSITE" id="PS51843"/>
    </source>
</evidence>
<evidence type="ECO:0000256" key="9">
    <source>
        <dbReference type="ARBA" id="ARBA00023125"/>
    </source>
</evidence>
<evidence type="ECO:0000313" key="20">
    <source>
        <dbReference type="EMBL" id="KAF0308023.1"/>
    </source>
</evidence>
<feature type="compositionally biased region" description="Low complexity" evidence="17">
    <location>
        <begin position="263"/>
        <end position="284"/>
    </location>
</feature>
<evidence type="ECO:0000259" key="18">
    <source>
        <dbReference type="PROSITE" id="PS51030"/>
    </source>
</evidence>
<dbReference type="PRINTS" id="PR00047">
    <property type="entry name" value="STROIDFINGER"/>
</dbReference>
<keyword evidence="12 16" id="KW-0539">Nucleus</keyword>
<dbReference type="GO" id="GO:0000978">
    <property type="term" value="F:RNA polymerase II cis-regulatory region sequence-specific DNA binding"/>
    <property type="evidence" value="ECO:0007669"/>
    <property type="project" value="TreeGrafter"/>
</dbReference>
<dbReference type="Proteomes" id="UP000440578">
    <property type="component" value="Unassembled WGS sequence"/>
</dbReference>
<evidence type="ECO:0000256" key="1">
    <source>
        <dbReference type="ARBA" id="ARBA00004123"/>
    </source>
</evidence>
<comment type="subcellular location">
    <subcellularLocation>
        <location evidence="2">Cytoplasm</location>
    </subcellularLocation>
    <subcellularLocation>
        <location evidence="1 16">Nucleus</location>
    </subcellularLocation>
</comment>
<dbReference type="SMART" id="SM00430">
    <property type="entry name" value="HOLI"/>
    <property type="match status" value="1"/>
</dbReference>
<evidence type="ECO:0000256" key="13">
    <source>
        <dbReference type="ARBA" id="ARBA00065130"/>
    </source>
</evidence>
<feature type="region of interest" description="Disordered" evidence="17">
    <location>
        <begin position="260"/>
        <end position="290"/>
    </location>
</feature>
<keyword evidence="11 16" id="KW-0675">Receptor</keyword>
<evidence type="ECO:0000256" key="7">
    <source>
        <dbReference type="ARBA" id="ARBA00022833"/>
    </source>
</evidence>
<evidence type="ECO:0000256" key="6">
    <source>
        <dbReference type="ARBA" id="ARBA00022771"/>
    </source>
</evidence>
<keyword evidence="8 16" id="KW-0805">Transcription regulation</keyword>
<dbReference type="FunFam" id="3.30.50.10:FF:000009">
    <property type="entry name" value="nuclear receptor subfamily 4 group A member 2"/>
    <property type="match status" value="1"/>
</dbReference>
<dbReference type="Gene3D" id="3.30.50.10">
    <property type="entry name" value="Erythroid Transcription Factor GATA-1, subunit A"/>
    <property type="match status" value="1"/>
</dbReference>
<feature type="region of interest" description="Disordered" evidence="17">
    <location>
        <begin position="368"/>
        <end position="394"/>
    </location>
</feature>
<evidence type="ECO:0000313" key="21">
    <source>
        <dbReference type="Proteomes" id="UP000440578"/>
    </source>
</evidence>
<dbReference type="InterPro" id="IPR013088">
    <property type="entry name" value="Znf_NHR/GATA"/>
</dbReference>
<sequence length="630" mass="68377">MTAGPLSAFARPSVQSSATSHWSSSTSSPAQSMLLLQPQGHNQQGFSAVPDTYSYESGCYSAGGQQDEFKPLIECSAAAEPAETSLADILQTEMFASAVDMKPPPFYSSPAASPPAAGPARASPPAADPMTLPSFEETYAPRPRLEPYPYRPEKPTPEYGAAYGGYTADYSQLYQRGGAFSAPEPYAAQPRYPTELYSPFSGHPPAVPPPYPGHAAPYPGVDGGHSAAAAAAAAAAVAKSRRSSLPLSLSRQDGLDMMRMRIGGSSPATPSATSSPTSARGSPTDQKPKSPSLLCAVCGDTAACQHYGVRTCEGCKGFFKRTVQKGAKYVCSTGSQNCTVDKRRRNRCQFCRFQKCLQNGMVREVVRTDSLKGRRGRLPSKPKSPQEPPPSPPVSLITALVRAHVDTSPDVASHDFSQLRVPDGSQSPTSEADSIQRFYSLVTSSIDVIRGFAERIPGFSELCREDKELLFQSASLELFVLRLAYRYNPQDDKFVFETGLVLHRLQCERTFRNWLQPIVDFSASLRAMELDVSSFACLAALTLITDRHGVREPQKIESIQGRIINSLRDHITYGRGVKRSSTYMPQVLGKLPELRSLSLQGLQILFYLKLQDLVPAPPQIESLFAQGLPF</sequence>
<dbReference type="AlphaFoldDB" id="A0A6A4WPM4"/>
<organism evidence="20 21">
    <name type="scientific">Amphibalanus amphitrite</name>
    <name type="common">Striped barnacle</name>
    <name type="synonym">Balanus amphitrite</name>
    <dbReference type="NCBI Taxonomy" id="1232801"/>
    <lineage>
        <taxon>Eukaryota</taxon>
        <taxon>Metazoa</taxon>
        <taxon>Ecdysozoa</taxon>
        <taxon>Arthropoda</taxon>
        <taxon>Crustacea</taxon>
        <taxon>Multicrustacea</taxon>
        <taxon>Cirripedia</taxon>
        <taxon>Thoracica</taxon>
        <taxon>Thoracicalcarea</taxon>
        <taxon>Balanomorpha</taxon>
        <taxon>Balanoidea</taxon>
        <taxon>Balanidae</taxon>
        <taxon>Amphibalaninae</taxon>
        <taxon>Amphibalanus</taxon>
    </lineage>
</organism>
<evidence type="ECO:0000256" key="4">
    <source>
        <dbReference type="ARBA" id="ARBA00022490"/>
    </source>
</evidence>
<feature type="compositionally biased region" description="Pro residues" evidence="17">
    <location>
        <begin position="107"/>
        <end position="117"/>
    </location>
</feature>
<dbReference type="GO" id="GO:0071376">
    <property type="term" value="P:cellular response to corticotropin-releasing hormone stimulus"/>
    <property type="evidence" value="ECO:0007669"/>
    <property type="project" value="TreeGrafter"/>
</dbReference>
<evidence type="ECO:0000256" key="11">
    <source>
        <dbReference type="ARBA" id="ARBA00023170"/>
    </source>
</evidence>
<dbReference type="PRINTS" id="PR01284">
    <property type="entry name" value="NUCLEARECPTR"/>
</dbReference>
<dbReference type="InterPro" id="IPR003073">
    <property type="entry name" value="NR4A2"/>
</dbReference>
<dbReference type="GO" id="GO:0004879">
    <property type="term" value="F:nuclear receptor activity"/>
    <property type="evidence" value="ECO:0007669"/>
    <property type="project" value="InterPro"/>
</dbReference>
<dbReference type="GO" id="GO:0035259">
    <property type="term" value="F:nuclear glucocorticoid receptor binding"/>
    <property type="evidence" value="ECO:0007669"/>
    <property type="project" value="TreeGrafter"/>
</dbReference>
<dbReference type="GO" id="GO:0005634">
    <property type="term" value="C:nucleus"/>
    <property type="evidence" value="ECO:0007669"/>
    <property type="project" value="UniProtKB-SubCell"/>
</dbReference>
<evidence type="ECO:0000256" key="17">
    <source>
        <dbReference type="SAM" id="MobiDB-lite"/>
    </source>
</evidence>
<reference evidence="20 21" key="1">
    <citation type="submission" date="2019-07" db="EMBL/GenBank/DDBJ databases">
        <title>Draft genome assembly of a fouling barnacle, Amphibalanus amphitrite (Darwin, 1854): The first reference genome for Thecostraca.</title>
        <authorList>
            <person name="Kim W."/>
        </authorList>
    </citation>
    <scope>NUCLEOTIDE SEQUENCE [LARGE SCALE GENOMIC DNA]</scope>
    <source>
        <strain evidence="20">SNU_AA5</strain>
        <tissue evidence="20">Soma without cirri and trophi</tissue>
    </source>
</reference>
<comment type="caution">
    <text evidence="20">The sequence shown here is derived from an EMBL/GenBank/DDBJ whole genome shotgun (WGS) entry which is preliminary data.</text>
</comment>
<name>A0A6A4WPM4_AMPAM</name>
<dbReference type="PANTHER" id="PTHR24085:SF4">
    <property type="entry name" value="NUCLEAR HORMONE RECEPTOR HR38-RELATED"/>
    <property type="match status" value="1"/>
</dbReference>
<evidence type="ECO:0000256" key="8">
    <source>
        <dbReference type="ARBA" id="ARBA00023015"/>
    </source>
</evidence>
<dbReference type="InterPro" id="IPR000536">
    <property type="entry name" value="Nucl_hrmn_rcpt_lig-bd"/>
</dbReference>
<evidence type="ECO:0000256" key="10">
    <source>
        <dbReference type="ARBA" id="ARBA00023163"/>
    </source>
</evidence>
<comment type="similarity">
    <text evidence="16">Belongs to the nuclear hormone receptor family.</text>
</comment>
<feature type="domain" description="NR LBD" evidence="19">
    <location>
        <begin position="392"/>
        <end position="627"/>
    </location>
</feature>
<feature type="compositionally biased region" description="Low complexity" evidence="17">
    <location>
        <begin position="13"/>
        <end position="32"/>
    </location>
</feature>
<dbReference type="PROSITE" id="PS51843">
    <property type="entry name" value="NR_LBD"/>
    <property type="match status" value="1"/>
</dbReference>
<dbReference type="InterPro" id="IPR001723">
    <property type="entry name" value="Nuclear_hrmn_rcpt"/>
</dbReference>
<gene>
    <name evidence="20" type="primary">HR38</name>
    <name evidence="20" type="ORF">FJT64_020678</name>
</gene>
<accession>A0A6A4WPM4</accession>
<feature type="compositionally biased region" description="Low complexity" evidence="17">
    <location>
        <begin position="118"/>
        <end position="129"/>
    </location>
</feature>
<keyword evidence="5 16" id="KW-0479">Metal-binding</keyword>
<protein>
    <recommendedName>
        <fullName evidence="3">Nuclear receptor subfamily 4 group A member 2</fullName>
    </recommendedName>
    <alternativeName>
        <fullName evidence="15">Nuclear receptor subfamily 4 group A member 4</fullName>
    </alternativeName>
    <alternativeName>
        <fullName evidence="14">Probable nuclear hormone receptor HR38</fullName>
    </alternativeName>
</protein>
<evidence type="ECO:0000256" key="12">
    <source>
        <dbReference type="ARBA" id="ARBA00023242"/>
    </source>
</evidence>
<keyword evidence="21" id="KW-1185">Reference proteome</keyword>